<dbReference type="Pfam" id="PF00156">
    <property type="entry name" value="Pribosyltran"/>
    <property type="match status" value="1"/>
</dbReference>
<dbReference type="CDD" id="cd06223">
    <property type="entry name" value="PRTases_typeI"/>
    <property type="match status" value="1"/>
</dbReference>
<dbReference type="GO" id="GO:0043101">
    <property type="term" value="P:purine-containing compound salvage"/>
    <property type="evidence" value="ECO:0007669"/>
    <property type="project" value="InterPro"/>
</dbReference>
<comment type="caution">
    <text evidence="2">The sequence shown here is derived from an EMBL/GenBank/DDBJ whole genome shotgun (WGS) entry which is preliminary data.</text>
</comment>
<dbReference type="PANTHER" id="PTHR43864">
    <property type="entry name" value="HYPOXANTHINE/GUANINE PHOSPHORIBOSYLTRANSFERASE"/>
    <property type="match status" value="1"/>
</dbReference>
<dbReference type="InterPro" id="IPR000836">
    <property type="entry name" value="PRTase_dom"/>
</dbReference>
<name>A0A133U8N5_9EURY</name>
<dbReference type="GO" id="GO:0046110">
    <property type="term" value="P:xanthine metabolic process"/>
    <property type="evidence" value="ECO:0007669"/>
    <property type="project" value="InterPro"/>
</dbReference>
<dbReference type="Gene3D" id="3.40.50.2020">
    <property type="match status" value="1"/>
</dbReference>
<dbReference type="AlphaFoldDB" id="A0A133U8N5"/>
<dbReference type="NCBIfam" id="TIGR01744">
    <property type="entry name" value="XPRTase"/>
    <property type="match status" value="1"/>
</dbReference>
<accession>A0A133U8N5</accession>
<evidence type="ECO:0000313" key="3">
    <source>
        <dbReference type="Proteomes" id="UP000070184"/>
    </source>
</evidence>
<proteinExistence type="predicted"/>
<dbReference type="SUPFAM" id="SSF53271">
    <property type="entry name" value="PRTase-like"/>
    <property type="match status" value="1"/>
</dbReference>
<dbReference type="GO" id="GO:0016763">
    <property type="term" value="F:pentosyltransferase activity"/>
    <property type="evidence" value="ECO:0007669"/>
    <property type="project" value="InterPro"/>
</dbReference>
<keyword evidence="3" id="KW-1185">Reference proteome</keyword>
<dbReference type="PATRIC" id="fig|1698260.3.peg.334"/>
<gene>
    <name evidence="2" type="ORF">AKJ61_00420</name>
</gene>
<protein>
    <recommendedName>
        <fullName evidence="1">Phosphoribosyltransferase domain-containing protein</fullName>
    </recommendedName>
</protein>
<dbReference type="InterPro" id="IPR010079">
    <property type="entry name" value="Xanthine_PRibTrfase"/>
</dbReference>
<feature type="domain" description="Phosphoribosyltransferase" evidence="1">
    <location>
        <begin position="37"/>
        <end position="168"/>
    </location>
</feature>
<sequence>MEEVRKEFIEKIRKEGEVLSTDFLKVDSFLNHQIDTRLIDKAGRLIAEKFRDKEITKVVTAEAGGNIIAYATTVHLNELTPRQVPVIYAKKGVPKTMKDQTVQKIESATKEQETELALSREYLNKEDKVLIVDDFLYTGLTSEALVGLIESTGADIVGFAFIIAKRNFGGLKRLKKYDLPIFTLVEIEKLDPETGEITFANQS</sequence>
<evidence type="ECO:0000313" key="2">
    <source>
        <dbReference type="EMBL" id="KXA90539.1"/>
    </source>
</evidence>
<reference evidence="2 3" key="1">
    <citation type="journal article" date="2016" name="Sci. Rep.">
        <title>Metabolic traits of an uncultured archaeal lineage -MSBL1- from brine pools of the Red Sea.</title>
        <authorList>
            <person name="Mwirichia R."/>
            <person name="Alam I."/>
            <person name="Rashid M."/>
            <person name="Vinu M."/>
            <person name="Ba-Alawi W."/>
            <person name="Anthony Kamau A."/>
            <person name="Kamanda Ngugi D."/>
            <person name="Goker M."/>
            <person name="Klenk H.P."/>
            <person name="Bajic V."/>
            <person name="Stingl U."/>
        </authorList>
    </citation>
    <scope>NUCLEOTIDE SEQUENCE [LARGE SCALE GENOMIC DNA]</scope>
    <source>
        <strain evidence="2">SCGC-AAA259B11</strain>
    </source>
</reference>
<dbReference type="Proteomes" id="UP000070184">
    <property type="component" value="Unassembled WGS sequence"/>
</dbReference>
<dbReference type="EMBL" id="LHXK01000003">
    <property type="protein sequence ID" value="KXA90539.1"/>
    <property type="molecule type" value="Genomic_DNA"/>
</dbReference>
<organism evidence="2 3">
    <name type="scientific">candidate division MSBL1 archaeon SCGC-AAA259B11</name>
    <dbReference type="NCBI Taxonomy" id="1698260"/>
    <lineage>
        <taxon>Archaea</taxon>
        <taxon>Methanobacteriati</taxon>
        <taxon>Methanobacteriota</taxon>
        <taxon>candidate division MSBL1</taxon>
    </lineage>
</organism>
<dbReference type="PANTHER" id="PTHR43864:SF2">
    <property type="entry name" value="PUR OPERON REPRESSOR"/>
    <property type="match status" value="1"/>
</dbReference>
<evidence type="ECO:0000259" key="1">
    <source>
        <dbReference type="Pfam" id="PF00156"/>
    </source>
</evidence>
<dbReference type="InterPro" id="IPR029057">
    <property type="entry name" value="PRTase-like"/>
</dbReference>
<dbReference type="InterPro" id="IPR050118">
    <property type="entry name" value="Pur/Pyrimidine_PRTase"/>
</dbReference>